<comment type="caution">
    <text evidence="8">The sequence shown here is derived from an EMBL/GenBank/DDBJ whole genome shotgun (WGS) entry which is preliminary data.</text>
</comment>
<proteinExistence type="predicted"/>
<dbReference type="PROSITE" id="PS00027">
    <property type="entry name" value="HOMEOBOX_1"/>
    <property type="match status" value="1"/>
</dbReference>
<comment type="subcellular location">
    <subcellularLocation>
        <location evidence="1 5 6">Nucleus</location>
    </subcellularLocation>
</comment>
<keyword evidence="3 5" id="KW-0371">Homeobox</keyword>
<dbReference type="GO" id="GO:0003677">
    <property type="term" value="F:DNA binding"/>
    <property type="evidence" value="ECO:0007669"/>
    <property type="project" value="UniProtKB-UniRule"/>
</dbReference>
<evidence type="ECO:0000256" key="4">
    <source>
        <dbReference type="ARBA" id="ARBA00023242"/>
    </source>
</evidence>
<dbReference type="SUPFAM" id="SSF46689">
    <property type="entry name" value="Homeodomain-like"/>
    <property type="match status" value="1"/>
</dbReference>
<evidence type="ECO:0000313" key="8">
    <source>
        <dbReference type="EMBL" id="MFH4983581.1"/>
    </source>
</evidence>
<evidence type="ECO:0000256" key="3">
    <source>
        <dbReference type="ARBA" id="ARBA00023155"/>
    </source>
</evidence>
<keyword evidence="2 5" id="KW-0238">DNA-binding</keyword>
<dbReference type="PROSITE" id="PS50071">
    <property type="entry name" value="HOMEOBOX_2"/>
    <property type="match status" value="1"/>
</dbReference>
<evidence type="ECO:0000256" key="1">
    <source>
        <dbReference type="ARBA" id="ARBA00004123"/>
    </source>
</evidence>
<evidence type="ECO:0000256" key="2">
    <source>
        <dbReference type="ARBA" id="ARBA00023125"/>
    </source>
</evidence>
<dbReference type="InterPro" id="IPR001356">
    <property type="entry name" value="HD"/>
</dbReference>
<gene>
    <name evidence="8" type="ORF">AB6A40_010290</name>
</gene>
<dbReference type="PANTHER" id="PTHR24329:SF543">
    <property type="entry name" value="FI01017P-RELATED"/>
    <property type="match status" value="1"/>
</dbReference>
<keyword evidence="4 5" id="KW-0539">Nucleus</keyword>
<dbReference type="EMBL" id="JBGFUD010012905">
    <property type="protein sequence ID" value="MFH4983581.1"/>
    <property type="molecule type" value="Genomic_DNA"/>
</dbReference>
<dbReference type="PANTHER" id="PTHR24329">
    <property type="entry name" value="HOMEOBOX PROTEIN ARISTALESS"/>
    <property type="match status" value="1"/>
</dbReference>
<feature type="non-terminal residue" evidence="8">
    <location>
        <position position="1"/>
    </location>
</feature>
<evidence type="ECO:0000256" key="5">
    <source>
        <dbReference type="PROSITE-ProRule" id="PRU00108"/>
    </source>
</evidence>
<sequence>QYPDVPTRSKISKETKIPENRIQVWFKNRRAKYRKRLRNLPSNDMAPPVDTTPRINTVITWTPGPSPVRFFPIQASIRAISASQPMIFLKKCE</sequence>
<dbReference type="SMART" id="SM00389">
    <property type="entry name" value="HOX"/>
    <property type="match status" value="1"/>
</dbReference>
<feature type="DNA-binding region" description="Homeobox" evidence="5">
    <location>
        <begin position="3"/>
        <end position="37"/>
    </location>
</feature>
<evidence type="ECO:0000259" key="7">
    <source>
        <dbReference type="PROSITE" id="PS50071"/>
    </source>
</evidence>
<dbReference type="Pfam" id="PF00046">
    <property type="entry name" value="Homeodomain"/>
    <property type="match status" value="1"/>
</dbReference>
<evidence type="ECO:0000256" key="6">
    <source>
        <dbReference type="RuleBase" id="RU000682"/>
    </source>
</evidence>
<keyword evidence="9" id="KW-1185">Reference proteome</keyword>
<dbReference type="CDD" id="cd00086">
    <property type="entry name" value="homeodomain"/>
    <property type="match status" value="1"/>
</dbReference>
<organism evidence="8 9">
    <name type="scientific">Gnathostoma spinigerum</name>
    <dbReference type="NCBI Taxonomy" id="75299"/>
    <lineage>
        <taxon>Eukaryota</taxon>
        <taxon>Metazoa</taxon>
        <taxon>Ecdysozoa</taxon>
        <taxon>Nematoda</taxon>
        <taxon>Chromadorea</taxon>
        <taxon>Rhabditida</taxon>
        <taxon>Spirurina</taxon>
        <taxon>Gnathostomatomorpha</taxon>
        <taxon>Gnathostomatoidea</taxon>
        <taxon>Gnathostomatidae</taxon>
        <taxon>Gnathostoma</taxon>
    </lineage>
</organism>
<dbReference type="GO" id="GO:0005634">
    <property type="term" value="C:nucleus"/>
    <property type="evidence" value="ECO:0007669"/>
    <property type="project" value="UniProtKB-SubCell"/>
</dbReference>
<dbReference type="InterPro" id="IPR017970">
    <property type="entry name" value="Homeobox_CS"/>
</dbReference>
<name>A0ABD6EW53_9BILA</name>
<dbReference type="InterPro" id="IPR050649">
    <property type="entry name" value="Paired_Homeobox_TFs"/>
</dbReference>
<protein>
    <recommendedName>
        <fullName evidence="7">Homeobox domain-containing protein</fullName>
    </recommendedName>
</protein>
<evidence type="ECO:0000313" key="9">
    <source>
        <dbReference type="Proteomes" id="UP001608902"/>
    </source>
</evidence>
<dbReference type="InterPro" id="IPR009057">
    <property type="entry name" value="Homeodomain-like_sf"/>
</dbReference>
<dbReference type="AlphaFoldDB" id="A0ABD6EW53"/>
<feature type="domain" description="Homeobox" evidence="7">
    <location>
        <begin position="1"/>
        <end position="36"/>
    </location>
</feature>
<dbReference type="Gene3D" id="1.10.10.60">
    <property type="entry name" value="Homeodomain-like"/>
    <property type="match status" value="1"/>
</dbReference>
<reference evidence="8 9" key="1">
    <citation type="submission" date="2024-08" db="EMBL/GenBank/DDBJ databases">
        <title>Gnathostoma spinigerum genome.</title>
        <authorList>
            <person name="Gonzalez-Bertolin B."/>
            <person name="Monzon S."/>
            <person name="Zaballos A."/>
            <person name="Jimenez P."/>
            <person name="Dekumyoy P."/>
            <person name="Varona S."/>
            <person name="Cuesta I."/>
            <person name="Sumanam S."/>
            <person name="Adisakwattana P."/>
            <person name="Gasser R.B."/>
            <person name="Hernandez-Gonzalez A."/>
            <person name="Young N.D."/>
            <person name="Perteguer M.J."/>
        </authorList>
    </citation>
    <scope>NUCLEOTIDE SEQUENCE [LARGE SCALE GENOMIC DNA]</scope>
    <source>
        <strain evidence="8">AL3</strain>
        <tissue evidence="8">Liver</tissue>
    </source>
</reference>
<accession>A0ABD6EW53</accession>
<dbReference type="Proteomes" id="UP001608902">
    <property type="component" value="Unassembled WGS sequence"/>
</dbReference>